<keyword evidence="9" id="KW-0406">Ion transport</keyword>
<evidence type="ECO:0000256" key="3">
    <source>
        <dbReference type="ARBA" id="ARBA00022448"/>
    </source>
</evidence>
<sequence>MAVNIPGVIEMVCFYLLVLGTGIWASFKSKKEQKKSAATRMDMVLLGNRNLNLGCGNLGYQAYHQRTLSASSSAAAQTTSFAATFCMFVFGTPSLLIGAVAASTDWNLTSYGSPSPYERGEAAQIQPIALQHLTSSYVSIFGIGAIAAAVMSSADSALLSASTIFTSNIYKNILRPQLICVLYFNICNSYGAIMGWVIGLVIRLLSGDPTLGLPVILHFPGCTLEDGVYVQYSPVKTISMLSSMAATVFFSYLASLLFNKGLLPDKLDVFKVKAQRSPQLPIASLAADGAKKCNENENLSKNELDRDVCD</sequence>
<dbReference type="GO" id="GO:0005886">
    <property type="term" value="C:plasma membrane"/>
    <property type="evidence" value="ECO:0007669"/>
    <property type="project" value="TreeGrafter"/>
</dbReference>
<feature type="transmembrane region" description="Helical" evidence="14">
    <location>
        <begin position="6"/>
        <end position="27"/>
    </location>
</feature>
<comment type="subcellular location">
    <subcellularLocation>
        <location evidence="1">Membrane</location>
        <topology evidence="1">Multi-pass membrane protein</topology>
    </subcellularLocation>
</comment>
<evidence type="ECO:0000256" key="12">
    <source>
        <dbReference type="ARBA" id="ARBA00023201"/>
    </source>
</evidence>
<keyword evidence="16" id="KW-1185">Reference proteome</keyword>
<feature type="transmembrane region" description="Helical" evidence="14">
    <location>
        <begin position="81"/>
        <end position="102"/>
    </location>
</feature>
<keyword evidence="11" id="KW-0325">Glycoprotein</keyword>
<comment type="caution">
    <text evidence="15">The sequence shown here is derived from an EMBL/GenBank/DDBJ whole genome shotgun (WGS) entry which is preliminary data.</text>
</comment>
<evidence type="ECO:0000256" key="7">
    <source>
        <dbReference type="ARBA" id="ARBA00022989"/>
    </source>
</evidence>
<feature type="transmembrane region" description="Helical" evidence="14">
    <location>
        <begin position="180"/>
        <end position="205"/>
    </location>
</feature>
<keyword evidence="6" id="KW-0530">Neurotransmitter biosynthesis</keyword>
<keyword evidence="7 14" id="KW-1133">Transmembrane helix</keyword>
<proteinExistence type="inferred from homology"/>
<dbReference type="GO" id="GO:0005307">
    <property type="term" value="F:choline:sodium symporter activity"/>
    <property type="evidence" value="ECO:0007669"/>
    <property type="project" value="TreeGrafter"/>
</dbReference>
<evidence type="ECO:0000256" key="8">
    <source>
        <dbReference type="ARBA" id="ARBA00023053"/>
    </source>
</evidence>
<evidence type="ECO:0000313" key="16">
    <source>
        <dbReference type="Proteomes" id="UP001314229"/>
    </source>
</evidence>
<keyword evidence="10 14" id="KW-0472">Membrane</keyword>
<evidence type="ECO:0000256" key="14">
    <source>
        <dbReference type="SAM" id="Phobius"/>
    </source>
</evidence>
<evidence type="ECO:0000256" key="11">
    <source>
        <dbReference type="ARBA" id="ARBA00023180"/>
    </source>
</evidence>
<evidence type="ECO:0000256" key="5">
    <source>
        <dbReference type="ARBA" id="ARBA00022847"/>
    </source>
</evidence>
<organism evidence="15 16">
    <name type="scientific">Scomber scombrus</name>
    <name type="common">Atlantic mackerel</name>
    <name type="synonym">Scomber vernalis</name>
    <dbReference type="NCBI Taxonomy" id="13677"/>
    <lineage>
        <taxon>Eukaryota</taxon>
        <taxon>Metazoa</taxon>
        <taxon>Chordata</taxon>
        <taxon>Craniata</taxon>
        <taxon>Vertebrata</taxon>
        <taxon>Euteleostomi</taxon>
        <taxon>Actinopterygii</taxon>
        <taxon>Neopterygii</taxon>
        <taxon>Teleostei</taxon>
        <taxon>Neoteleostei</taxon>
        <taxon>Acanthomorphata</taxon>
        <taxon>Pelagiaria</taxon>
        <taxon>Scombriformes</taxon>
        <taxon>Scombridae</taxon>
        <taxon>Scomber</taxon>
    </lineage>
</organism>
<keyword evidence="8" id="KW-0915">Sodium</keyword>
<dbReference type="GO" id="GO:0008292">
    <property type="term" value="P:acetylcholine biosynthetic process"/>
    <property type="evidence" value="ECO:0007669"/>
    <property type="project" value="TreeGrafter"/>
</dbReference>
<dbReference type="InterPro" id="IPR038377">
    <property type="entry name" value="Na/Glc_symporter_sf"/>
</dbReference>
<evidence type="ECO:0000256" key="6">
    <source>
        <dbReference type="ARBA" id="ARBA00022979"/>
    </source>
</evidence>
<dbReference type="InterPro" id="IPR052244">
    <property type="entry name" value="Choline_transporter"/>
</dbReference>
<dbReference type="Pfam" id="PF00474">
    <property type="entry name" value="SSF"/>
    <property type="match status" value="1"/>
</dbReference>
<reference evidence="15 16" key="1">
    <citation type="submission" date="2024-01" db="EMBL/GenBank/DDBJ databases">
        <authorList>
            <person name="Alioto T."/>
            <person name="Alioto T."/>
            <person name="Gomez Garrido J."/>
        </authorList>
    </citation>
    <scope>NUCLEOTIDE SEQUENCE [LARGE SCALE GENOMIC DNA]</scope>
</reference>
<evidence type="ECO:0000313" key="15">
    <source>
        <dbReference type="EMBL" id="CAK6982083.1"/>
    </source>
</evidence>
<gene>
    <name evidence="15" type="ORF">FSCOSCO3_A028660</name>
</gene>
<keyword evidence="12" id="KW-0739">Sodium transport</keyword>
<feature type="transmembrane region" description="Helical" evidence="14">
    <location>
        <begin position="137"/>
        <end position="159"/>
    </location>
</feature>
<dbReference type="PROSITE" id="PS50283">
    <property type="entry name" value="NA_SOLUT_SYMP_3"/>
    <property type="match status" value="1"/>
</dbReference>
<protein>
    <submittedName>
        <fullName evidence="15">High-affinity choline transporter 1-like</fullName>
    </submittedName>
</protein>
<evidence type="ECO:0000256" key="9">
    <source>
        <dbReference type="ARBA" id="ARBA00023065"/>
    </source>
</evidence>
<accession>A0AAV1QF41</accession>
<evidence type="ECO:0000256" key="4">
    <source>
        <dbReference type="ARBA" id="ARBA00022692"/>
    </source>
</evidence>
<dbReference type="EMBL" id="CAWUFR010000947">
    <property type="protein sequence ID" value="CAK6982083.1"/>
    <property type="molecule type" value="Genomic_DNA"/>
</dbReference>
<dbReference type="PANTHER" id="PTHR45897">
    <property type="entry name" value="HIGH-AFFINITY CHOLINE TRANSPORTER 1"/>
    <property type="match status" value="1"/>
</dbReference>
<evidence type="ECO:0000256" key="13">
    <source>
        <dbReference type="RuleBase" id="RU362091"/>
    </source>
</evidence>
<dbReference type="Proteomes" id="UP001314229">
    <property type="component" value="Unassembled WGS sequence"/>
</dbReference>
<dbReference type="InterPro" id="IPR001734">
    <property type="entry name" value="Na/solute_symporter"/>
</dbReference>
<keyword evidence="3" id="KW-0813">Transport</keyword>
<evidence type="ECO:0000256" key="10">
    <source>
        <dbReference type="ARBA" id="ARBA00023136"/>
    </source>
</evidence>
<comment type="similarity">
    <text evidence="2 13">Belongs to the sodium:solute symporter (SSF) (TC 2.A.21) family.</text>
</comment>
<evidence type="ECO:0000256" key="2">
    <source>
        <dbReference type="ARBA" id="ARBA00006434"/>
    </source>
</evidence>
<feature type="transmembrane region" description="Helical" evidence="14">
    <location>
        <begin position="238"/>
        <end position="258"/>
    </location>
</feature>
<dbReference type="AlphaFoldDB" id="A0AAV1QF41"/>
<name>A0AAV1QF41_SCOSC</name>
<keyword evidence="4 14" id="KW-0812">Transmembrane</keyword>
<dbReference type="PANTHER" id="PTHR45897:SF5">
    <property type="entry name" value="HIGH AFFINITY CHOLINE TRANSPORTER 1"/>
    <property type="match status" value="1"/>
</dbReference>
<dbReference type="Gene3D" id="1.20.1730.10">
    <property type="entry name" value="Sodium/glucose cotransporter"/>
    <property type="match status" value="1"/>
</dbReference>
<keyword evidence="5" id="KW-0769">Symport</keyword>
<evidence type="ECO:0000256" key="1">
    <source>
        <dbReference type="ARBA" id="ARBA00004141"/>
    </source>
</evidence>